<evidence type="ECO:0000256" key="3">
    <source>
        <dbReference type="ARBA" id="ARBA00022989"/>
    </source>
</evidence>
<reference evidence="7" key="1">
    <citation type="journal article" date="2014" name="Genome Biol. Evol.">
        <title>Pangenome evidence for extensive interdomain horizontal transfer affecting lineage core and shell genes in uncultured planktonic thaumarchaeota and euryarchaeota.</title>
        <authorList>
            <person name="Deschamps P."/>
            <person name="Zivanovic Y."/>
            <person name="Moreira D."/>
            <person name="Rodriguez-Valera F."/>
            <person name="Lopez-Garcia P."/>
        </authorList>
    </citation>
    <scope>NUCLEOTIDE SEQUENCE</scope>
</reference>
<proteinExistence type="predicted"/>
<feature type="domain" description="PKD" evidence="6">
    <location>
        <begin position="500"/>
        <end position="584"/>
    </location>
</feature>
<dbReference type="InterPro" id="IPR022409">
    <property type="entry name" value="PKD/Chitinase_dom"/>
</dbReference>
<dbReference type="SUPFAM" id="SSF50156">
    <property type="entry name" value="PDZ domain-like"/>
    <property type="match status" value="1"/>
</dbReference>
<dbReference type="CDD" id="cd00146">
    <property type="entry name" value="PKD"/>
    <property type="match status" value="1"/>
</dbReference>
<feature type="transmembrane region" description="Helical" evidence="5">
    <location>
        <begin position="107"/>
        <end position="129"/>
    </location>
</feature>
<dbReference type="PANTHER" id="PTHR13325">
    <property type="entry name" value="PROTEASE M50 MEMBRANE-BOUND TRANSCRIPTION FACTOR SITE 2 PROTEASE"/>
    <property type="match status" value="1"/>
</dbReference>
<dbReference type="GO" id="GO:0031293">
    <property type="term" value="P:membrane protein intracellular domain proteolysis"/>
    <property type="evidence" value="ECO:0007669"/>
    <property type="project" value="TreeGrafter"/>
</dbReference>
<name>A0A075FVA3_9EURY</name>
<evidence type="ECO:0000256" key="4">
    <source>
        <dbReference type="ARBA" id="ARBA00023136"/>
    </source>
</evidence>
<keyword evidence="4 5" id="KW-0472">Membrane</keyword>
<dbReference type="InterPro" id="IPR000601">
    <property type="entry name" value="PKD_dom"/>
</dbReference>
<dbReference type="CDD" id="cd06159">
    <property type="entry name" value="S2P-M50_PDZ_Arch"/>
    <property type="match status" value="1"/>
</dbReference>
<keyword evidence="3 5" id="KW-1133">Transmembrane helix</keyword>
<accession>A0A075FVA3</accession>
<dbReference type="SMART" id="SM00089">
    <property type="entry name" value="PKD"/>
    <property type="match status" value="1"/>
</dbReference>
<dbReference type="SUPFAM" id="SSF49299">
    <property type="entry name" value="PKD domain"/>
    <property type="match status" value="1"/>
</dbReference>
<dbReference type="PROSITE" id="PS50093">
    <property type="entry name" value="PKD"/>
    <property type="match status" value="1"/>
</dbReference>
<feature type="transmembrane region" description="Helical" evidence="5">
    <location>
        <begin position="157"/>
        <end position="177"/>
    </location>
</feature>
<organism evidence="7">
    <name type="scientific">uncultured marine group II/III euryarchaeote AD1000_61_A07</name>
    <dbReference type="NCBI Taxonomy" id="1457792"/>
    <lineage>
        <taxon>Archaea</taxon>
        <taxon>Methanobacteriati</taxon>
        <taxon>Methanobacteriota</taxon>
        <taxon>environmental samples</taxon>
    </lineage>
</organism>
<feature type="transmembrane region" description="Helical" evidence="5">
    <location>
        <begin position="28"/>
        <end position="59"/>
    </location>
</feature>
<dbReference type="Gene3D" id="2.30.42.10">
    <property type="match status" value="1"/>
</dbReference>
<dbReference type="AlphaFoldDB" id="A0A075FVA3"/>
<evidence type="ECO:0000256" key="1">
    <source>
        <dbReference type="ARBA" id="ARBA00004127"/>
    </source>
</evidence>
<feature type="transmembrane region" description="Helical" evidence="5">
    <location>
        <begin position="225"/>
        <end position="247"/>
    </location>
</feature>
<dbReference type="GO" id="GO:0005737">
    <property type="term" value="C:cytoplasm"/>
    <property type="evidence" value="ECO:0007669"/>
    <property type="project" value="TreeGrafter"/>
</dbReference>
<dbReference type="Pfam" id="PF18911">
    <property type="entry name" value="PKD_4"/>
    <property type="match status" value="1"/>
</dbReference>
<evidence type="ECO:0000256" key="2">
    <source>
        <dbReference type="ARBA" id="ARBA00022692"/>
    </source>
</evidence>
<dbReference type="EMBL" id="KF900445">
    <property type="protein sequence ID" value="AIE95283.1"/>
    <property type="molecule type" value="Genomic_DNA"/>
</dbReference>
<comment type="subcellular location">
    <subcellularLocation>
        <location evidence="1">Endomembrane system</location>
        <topology evidence="1">Multi-pass membrane protein</topology>
    </subcellularLocation>
</comment>
<dbReference type="Pfam" id="PF02163">
    <property type="entry name" value="Peptidase_M50"/>
    <property type="match status" value="1"/>
</dbReference>
<dbReference type="InterPro" id="IPR001193">
    <property type="entry name" value="MBTPS2"/>
</dbReference>
<dbReference type="GO" id="GO:0016020">
    <property type="term" value="C:membrane"/>
    <property type="evidence" value="ECO:0007669"/>
    <property type="project" value="InterPro"/>
</dbReference>
<dbReference type="InterPro" id="IPR035986">
    <property type="entry name" value="PKD_dom_sf"/>
</dbReference>
<evidence type="ECO:0000313" key="7">
    <source>
        <dbReference type="EMBL" id="AIE95283.1"/>
    </source>
</evidence>
<dbReference type="InterPro" id="IPR008915">
    <property type="entry name" value="Peptidase_M50"/>
</dbReference>
<dbReference type="PANTHER" id="PTHR13325:SF3">
    <property type="entry name" value="MEMBRANE-BOUND TRANSCRIPTION FACTOR SITE-2 PROTEASE"/>
    <property type="match status" value="1"/>
</dbReference>
<keyword evidence="2 5" id="KW-0812">Transmembrane</keyword>
<dbReference type="InterPro" id="IPR013783">
    <property type="entry name" value="Ig-like_fold"/>
</dbReference>
<protein>
    <submittedName>
        <fullName evidence="7">Putative peptidase M50 family</fullName>
    </submittedName>
</protein>
<evidence type="ECO:0000259" key="6">
    <source>
        <dbReference type="PROSITE" id="PS50093"/>
    </source>
</evidence>
<sequence>MSSDQEFEELQETNRSTLETVFNNHWRLILLVLFLLLLGGFNPSSGFTVFALFLVVWVISIRKLHEAGTLEKYDLDLIWGDSFLMWRTERGKDIIEKLSKYKKFWNLFADVGLVVVFFIMALMLILLIWQATLVSQIPKSAAVSPKMLIGLPGLNPVIPIGYGVLSLSIAVVIHEFSHGILGRVAKIKLKALGLLFFIFPIGAFVEPDEEEMMNMPRRERMRLYAAGPSSNIALALIFSILFSWVMVGSLQPIDNGALISGVVQDYSADDAGLESWMLITSIDNQTVTDAESFSIIMDNTTAGQNITIEAYSKGILESFTATLSDKGDYFLEYYPDQYNSSISGKGFLGVATTNPEVITDLLAHPIDSGGGAGLLAYMTLPFANLQPFPDHFTSLFTPEGFTSILPDSLFWIIANSFYWIFWLNLMVGMTNVLPAIPLDGGFIFGDGLSALMERKKKGLSAKEREIIVEKSSTFFTLLVVSLVIFQVTGPKLFGTEPIDLEAVITVDSNDGLAGENLSFSASNSRGDLINYLWDFGDGSNVSIGISVSHAYVSGGVYAVSLTVVDETRLSARTFIVVSIDDVITASGQSNNNEVVSVEIKNHAIFSSINVETNPPNTQGLCYMEISVINPDGVLETVEANNAAFEYEDLLNGTWDVRMRHANSATGGPCAAPGSFSYNLDWNIDYQADS</sequence>
<dbReference type="GO" id="GO:0012505">
    <property type="term" value="C:endomembrane system"/>
    <property type="evidence" value="ECO:0007669"/>
    <property type="project" value="UniProtKB-SubCell"/>
</dbReference>
<evidence type="ECO:0000256" key="5">
    <source>
        <dbReference type="SAM" id="Phobius"/>
    </source>
</evidence>
<dbReference type="Gene3D" id="2.60.40.10">
    <property type="entry name" value="Immunoglobulins"/>
    <property type="match status" value="1"/>
</dbReference>
<dbReference type="InterPro" id="IPR036034">
    <property type="entry name" value="PDZ_sf"/>
</dbReference>
<dbReference type="GO" id="GO:0004222">
    <property type="term" value="F:metalloendopeptidase activity"/>
    <property type="evidence" value="ECO:0007669"/>
    <property type="project" value="InterPro"/>
</dbReference>
<dbReference type="PRINTS" id="PR01000">
    <property type="entry name" value="SREBPS2PTASE"/>
</dbReference>